<dbReference type="RefSeq" id="XP_020303975.1">
    <property type="nucleotide sequence ID" value="XM_020445583.1"/>
</dbReference>
<dbReference type="GeneID" id="9938276"/>
<dbReference type="AlphaFoldDB" id="A0A1S0UA68"/>
<dbReference type="EMBL" id="JH712072">
    <property type="protein sequence ID" value="EFO27587.2"/>
    <property type="molecule type" value="Genomic_DNA"/>
</dbReference>
<gene>
    <name evidence="1" type="ORF">LOAG_00906</name>
</gene>
<protein>
    <submittedName>
        <fullName evidence="1">Uncharacterized protein</fullName>
    </submittedName>
</protein>
<accession>A0A1S0UA68</accession>
<proteinExistence type="predicted"/>
<dbReference type="InParanoid" id="A0A1S0UA68"/>
<organism evidence="1">
    <name type="scientific">Loa loa</name>
    <name type="common">Eye worm</name>
    <name type="synonym">Filaria loa</name>
    <dbReference type="NCBI Taxonomy" id="7209"/>
    <lineage>
        <taxon>Eukaryota</taxon>
        <taxon>Metazoa</taxon>
        <taxon>Ecdysozoa</taxon>
        <taxon>Nematoda</taxon>
        <taxon>Chromadorea</taxon>
        <taxon>Rhabditida</taxon>
        <taxon>Spirurina</taxon>
        <taxon>Spiruromorpha</taxon>
        <taxon>Filarioidea</taxon>
        <taxon>Onchocercidae</taxon>
        <taxon>Loa</taxon>
    </lineage>
</organism>
<dbReference type="OrthoDB" id="5862255at2759"/>
<sequence length="157" mass="18266">MPEKKLLDETQFSNPKPYDYNFEDDLKKLADKNDIYDELVPYLPTFVLHKNGKNAGRTSVPIITRKMPSWSTPSPRQKYVEPYGPFSAKFSNSFQRSALQRPEALTVKPVSQSMYSQLFPQRQCLRTIYTAIRLAFALYHYAYSLNSQKEIFKKLAP</sequence>
<reference evidence="1" key="1">
    <citation type="submission" date="2012-04" db="EMBL/GenBank/DDBJ databases">
        <title>The Genome Sequence of Loa loa.</title>
        <authorList>
            <consortium name="The Broad Institute Genome Sequencing Platform"/>
            <consortium name="Broad Institute Genome Sequencing Center for Infectious Disease"/>
            <person name="Nutman T.B."/>
            <person name="Fink D.L."/>
            <person name="Russ C."/>
            <person name="Young S."/>
            <person name="Zeng Q."/>
            <person name="Gargeya S."/>
            <person name="Alvarado L."/>
            <person name="Berlin A."/>
            <person name="Chapman S.B."/>
            <person name="Chen Z."/>
            <person name="Freedman E."/>
            <person name="Gellesch M."/>
            <person name="Goldberg J."/>
            <person name="Griggs A."/>
            <person name="Gujja S."/>
            <person name="Heilman E.R."/>
            <person name="Heiman D."/>
            <person name="Howarth C."/>
            <person name="Mehta T."/>
            <person name="Neiman D."/>
            <person name="Pearson M."/>
            <person name="Roberts A."/>
            <person name="Saif S."/>
            <person name="Shea T."/>
            <person name="Shenoy N."/>
            <person name="Sisk P."/>
            <person name="Stolte C."/>
            <person name="Sykes S."/>
            <person name="White J."/>
            <person name="Yandava C."/>
            <person name="Haas B."/>
            <person name="Henn M.R."/>
            <person name="Nusbaum C."/>
            <person name="Birren B."/>
        </authorList>
    </citation>
    <scope>NUCLEOTIDE SEQUENCE [LARGE SCALE GENOMIC DNA]</scope>
</reference>
<dbReference type="CTD" id="9938276"/>
<dbReference type="KEGG" id="loa:LOAG_00906"/>
<name>A0A1S0UA68_LOALO</name>
<evidence type="ECO:0000313" key="1">
    <source>
        <dbReference type="EMBL" id="EFO27587.2"/>
    </source>
</evidence>